<dbReference type="InterPro" id="IPR017642">
    <property type="entry name" value="DNA_S_mod_DndB"/>
</dbReference>
<comment type="caution">
    <text evidence="1">The sequence shown here is derived from an EMBL/GenBank/DDBJ whole genome shotgun (WGS) entry which is preliminary data.</text>
</comment>
<dbReference type="STRING" id="1280953.HOC_00015"/>
<dbReference type="Pfam" id="PF14072">
    <property type="entry name" value="DndB"/>
    <property type="match status" value="1"/>
</dbReference>
<evidence type="ECO:0008006" key="3">
    <source>
        <dbReference type="Google" id="ProtNLM"/>
    </source>
</evidence>
<dbReference type="NCBIfam" id="TIGR03187">
    <property type="entry name" value="DGQHR"/>
    <property type="match status" value="1"/>
</dbReference>
<dbReference type="InterPro" id="IPR017601">
    <property type="entry name" value="DGQHR-contain_dom"/>
</dbReference>
<dbReference type="CDD" id="cd16413">
    <property type="entry name" value="DGQHR_domain"/>
    <property type="match status" value="1"/>
</dbReference>
<evidence type="ECO:0000313" key="2">
    <source>
        <dbReference type="Proteomes" id="UP000024942"/>
    </source>
</evidence>
<dbReference type="Proteomes" id="UP000024942">
    <property type="component" value="Unassembled WGS sequence"/>
</dbReference>
<dbReference type="NCBIfam" id="TIGR04172">
    <property type="entry name" value="DGQHR_dnd_1"/>
    <property type="match status" value="1"/>
</dbReference>
<reference evidence="1 2" key="1">
    <citation type="journal article" date="2014" name="Antonie Van Leeuwenhoek">
        <title>Hyphomonas beringensis sp. nov. and Hyphomonas chukchiensis sp. nov., isolated from surface seawater of the Bering Sea and Chukchi Sea.</title>
        <authorList>
            <person name="Li C."/>
            <person name="Lai Q."/>
            <person name="Li G."/>
            <person name="Dong C."/>
            <person name="Wang J."/>
            <person name="Liao Y."/>
            <person name="Shao Z."/>
        </authorList>
    </citation>
    <scope>NUCLEOTIDE SEQUENCE [LARGE SCALE GENOMIC DNA]</scope>
    <source>
        <strain evidence="1 2">SCH89</strain>
    </source>
</reference>
<organism evidence="1 2">
    <name type="scientific">Hyphomonas oceanitis SCH89</name>
    <dbReference type="NCBI Taxonomy" id="1280953"/>
    <lineage>
        <taxon>Bacteria</taxon>
        <taxon>Pseudomonadati</taxon>
        <taxon>Pseudomonadota</taxon>
        <taxon>Alphaproteobacteria</taxon>
        <taxon>Hyphomonadales</taxon>
        <taxon>Hyphomonadaceae</taxon>
        <taxon>Hyphomonas</taxon>
    </lineage>
</organism>
<dbReference type="eggNOG" id="ENOG502Z8DG">
    <property type="taxonomic scope" value="Bacteria"/>
</dbReference>
<dbReference type="AlphaFoldDB" id="A0A059GBJ3"/>
<dbReference type="OrthoDB" id="9789139at2"/>
<accession>A0A059GBJ3</accession>
<dbReference type="EMBL" id="ARYL01000001">
    <property type="protein sequence ID" value="KDA04222.1"/>
    <property type="molecule type" value="Genomic_DNA"/>
</dbReference>
<dbReference type="PATRIC" id="fig|1280953.3.peg.2"/>
<name>A0A059GBJ3_9PROT</name>
<evidence type="ECO:0000313" key="1">
    <source>
        <dbReference type="EMBL" id="KDA04222.1"/>
    </source>
</evidence>
<protein>
    <recommendedName>
        <fullName evidence="3">DGQHR domain-containing protein</fullName>
    </recommendedName>
</protein>
<keyword evidence="2" id="KW-1185">Reference proteome</keyword>
<dbReference type="InterPro" id="IPR026440">
    <property type="entry name" value="DNA_PRithio_assoc_DGOHR_pro_1"/>
</dbReference>
<gene>
    <name evidence="1" type="ORF">HOC_00015</name>
</gene>
<proteinExistence type="predicted"/>
<dbReference type="RefSeq" id="WP_051624363.1">
    <property type="nucleotide sequence ID" value="NZ_ARYL01000001.1"/>
</dbReference>
<sequence>MNAKPEPWFSTHAIRIEQPLGIFYAVAIPARMLLDITYTDRLTAVQEGDTYKLRGSQRELRENRLKEIGRYIGTTEAAFPNSIILAANYSLDDGLIVEDESRRWHIEEMDDDDCLRLVIPTSDRLAPVIDGQHRLFGFTEAPSDRLDMPVLCSVFIDLPKPYQAYLFATINSTQKPVDRSQTYELFGYNIDDEPAEEWSPEKLAVFLARKLNTDPGSPFEGRIRVAAENDFSLSRAEARREGRWMVSTATIVDGITRLLTTSPKRDADALRTGKQRAREHLKSEGRKDKAPLRQLYLDVNDKVVLSAVRNFFNAVFRICGSDQAPDSYLTKTVGIHALFDTLRILAASALEEKNFSEEWFTRRLESLGDMNFSIPEFQEASGQGRTLMKNVLFTVIGLETNMNEEKVEEINALIAKARE</sequence>